<protein>
    <recommendedName>
        <fullName evidence="4">Lipoprotein</fullName>
    </recommendedName>
</protein>
<dbReference type="RefSeq" id="WP_086992981.1">
    <property type="nucleotide sequence ID" value="NZ_FUHU01000046.1"/>
</dbReference>
<dbReference type="Proteomes" id="UP000195787">
    <property type="component" value="Unassembled WGS sequence"/>
</dbReference>
<organism evidence="2 3">
    <name type="scientific">Agrococcus casei LMG 22410</name>
    <dbReference type="NCBI Taxonomy" id="1255656"/>
    <lineage>
        <taxon>Bacteria</taxon>
        <taxon>Bacillati</taxon>
        <taxon>Actinomycetota</taxon>
        <taxon>Actinomycetes</taxon>
        <taxon>Micrococcales</taxon>
        <taxon>Microbacteriaceae</taxon>
        <taxon>Agrococcus</taxon>
    </lineage>
</organism>
<evidence type="ECO:0008006" key="4">
    <source>
        <dbReference type="Google" id="ProtNLM"/>
    </source>
</evidence>
<proteinExistence type="predicted"/>
<accession>A0A1R4GLR7</accession>
<evidence type="ECO:0000313" key="3">
    <source>
        <dbReference type="Proteomes" id="UP000195787"/>
    </source>
</evidence>
<feature type="signal peptide" evidence="1">
    <location>
        <begin position="1"/>
        <end position="26"/>
    </location>
</feature>
<name>A0A1R4GLR7_9MICO</name>
<dbReference type="AlphaFoldDB" id="A0A1R4GLR7"/>
<gene>
    <name evidence="2" type="ORF">CZ674_13045</name>
</gene>
<evidence type="ECO:0000256" key="1">
    <source>
        <dbReference type="SAM" id="SignalP"/>
    </source>
</evidence>
<dbReference type="EMBL" id="FUHU01000046">
    <property type="protein sequence ID" value="SJM69109.1"/>
    <property type="molecule type" value="Genomic_DNA"/>
</dbReference>
<feature type="chain" id="PRO_5012322746" description="Lipoprotein" evidence="1">
    <location>
        <begin position="27"/>
        <end position="169"/>
    </location>
</feature>
<keyword evidence="3" id="KW-1185">Reference proteome</keyword>
<reference evidence="2 3" key="1">
    <citation type="submission" date="2017-02" db="EMBL/GenBank/DDBJ databases">
        <authorList>
            <person name="Peterson S.W."/>
        </authorList>
    </citation>
    <scope>NUCLEOTIDE SEQUENCE [LARGE SCALE GENOMIC DNA]</scope>
    <source>
        <strain evidence="2 3">LMG 22410</strain>
    </source>
</reference>
<sequence length="169" mass="17249">MNKAAKRALAATALAAALGLAAGCSATDLVSNVIPNVDVEDDGSVTITDDSGGSVTVEGGEGTTIPEWFATDMPLPDNHVVVNSTSIESDGETLKAMNVTSTDDFDTVVASIDDGLADVGITPESRDIAEGMGMRSATFVVMIADQKWNVTVSDMGGEGEVAVTYMTGA</sequence>
<keyword evidence="1" id="KW-0732">Signal</keyword>
<evidence type="ECO:0000313" key="2">
    <source>
        <dbReference type="EMBL" id="SJM69109.1"/>
    </source>
</evidence>
<dbReference type="GeneID" id="303174137"/>
<dbReference type="PROSITE" id="PS51257">
    <property type="entry name" value="PROKAR_LIPOPROTEIN"/>
    <property type="match status" value="1"/>
</dbReference>